<keyword evidence="2" id="KW-0805">Transcription regulation</keyword>
<dbReference type="Proteomes" id="UP000236919">
    <property type="component" value="Unassembled WGS sequence"/>
</dbReference>
<gene>
    <name evidence="6" type="ORF">CYD53_12110</name>
</gene>
<dbReference type="GO" id="GO:0003700">
    <property type="term" value="F:DNA-binding transcription factor activity"/>
    <property type="evidence" value="ECO:0007669"/>
    <property type="project" value="InterPro"/>
</dbReference>
<organism evidence="6 7">
    <name type="scientific">Bosea psychrotolerans</name>
    <dbReference type="NCBI Taxonomy" id="1871628"/>
    <lineage>
        <taxon>Bacteria</taxon>
        <taxon>Pseudomonadati</taxon>
        <taxon>Pseudomonadota</taxon>
        <taxon>Alphaproteobacteria</taxon>
        <taxon>Hyphomicrobiales</taxon>
        <taxon>Boseaceae</taxon>
        <taxon>Bosea</taxon>
    </lineage>
</organism>
<dbReference type="Gene3D" id="3.40.190.10">
    <property type="entry name" value="Periplasmic binding protein-like II"/>
    <property type="match status" value="2"/>
</dbReference>
<dbReference type="GO" id="GO:0000976">
    <property type="term" value="F:transcription cis-regulatory region binding"/>
    <property type="evidence" value="ECO:0007669"/>
    <property type="project" value="TreeGrafter"/>
</dbReference>
<evidence type="ECO:0000259" key="5">
    <source>
        <dbReference type="PROSITE" id="PS50931"/>
    </source>
</evidence>
<dbReference type="InterPro" id="IPR036388">
    <property type="entry name" value="WH-like_DNA-bd_sf"/>
</dbReference>
<dbReference type="Pfam" id="PF03466">
    <property type="entry name" value="LysR_substrate"/>
    <property type="match status" value="1"/>
</dbReference>
<dbReference type="PROSITE" id="PS50931">
    <property type="entry name" value="HTH_LYSR"/>
    <property type="match status" value="1"/>
</dbReference>
<evidence type="ECO:0000256" key="2">
    <source>
        <dbReference type="ARBA" id="ARBA00023015"/>
    </source>
</evidence>
<dbReference type="Pfam" id="PF00126">
    <property type="entry name" value="HTH_1"/>
    <property type="match status" value="1"/>
</dbReference>
<dbReference type="InterPro" id="IPR005119">
    <property type="entry name" value="LysR_subst-bd"/>
</dbReference>
<dbReference type="SUPFAM" id="SSF46785">
    <property type="entry name" value="Winged helix' DNA-binding domain"/>
    <property type="match status" value="1"/>
</dbReference>
<dbReference type="InterPro" id="IPR036390">
    <property type="entry name" value="WH_DNA-bd_sf"/>
</dbReference>
<dbReference type="InterPro" id="IPR000847">
    <property type="entry name" value="LysR_HTH_N"/>
</dbReference>
<proteinExistence type="inferred from homology"/>
<dbReference type="EMBL" id="PQFZ01000021">
    <property type="protein sequence ID" value="POR46926.1"/>
    <property type="molecule type" value="Genomic_DNA"/>
</dbReference>
<name>A0A2S4LWU6_9HYPH</name>
<dbReference type="PANTHER" id="PTHR30126:SF98">
    <property type="entry name" value="HTH-TYPE TRANSCRIPTIONAL ACTIVATOR BAUR"/>
    <property type="match status" value="1"/>
</dbReference>
<evidence type="ECO:0000256" key="1">
    <source>
        <dbReference type="ARBA" id="ARBA00009437"/>
    </source>
</evidence>
<keyword evidence="4" id="KW-0804">Transcription</keyword>
<dbReference type="AlphaFoldDB" id="A0A2S4LWU6"/>
<keyword evidence="7" id="KW-1185">Reference proteome</keyword>
<dbReference type="PANTHER" id="PTHR30126">
    <property type="entry name" value="HTH-TYPE TRANSCRIPTIONAL REGULATOR"/>
    <property type="match status" value="1"/>
</dbReference>
<evidence type="ECO:0000313" key="6">
    <source>
        <dbReference type="EMBL" id="POR46926.1"/>
    </source>
</evidence>
<dbReference type="CDD" id="cd05466">
    <property type="entry name" value="PBP2_LTTR_substrate"/>
    <property type="match status" value="1"/>
</dbReference>
<evidence type="ECO:0000256" key="3">
    <source>
        <dbReference type="ARBA" id="ARBA00023125"/>
    </source>
</evidence>
<reference evidence="6 7" key="1">
    <citation type="submission" date="2018-01" db="EMBL/GenBank/DDBJ databases">
        <title>Genomic Encyclopedia of Type Strains, Phase III (KMG-III): the genomes of soil and plant-associated and newly described type strains.</title>
        <authorList>
            <person name="Whitman W."/>
        </authorList>
    </citation>
    <scope>NUCLEOTIDE SEQUENCE [LARGE SCALE GENOMIC DNA]</scope>
    <source>
        <strain evidence="6 7">1131</strain>
    </source>
</reference>
<comment type="caution">
    <text evidence="6">The sequence shown here is derived from an EMBL/GenBank/DDBJ whole genome shotgun (WGS) entry which is preliminary data.</text>
</comment>
<keyword evidence="3" id="KW-0238">DNA-binding</keyword>
<dbReference type="RefSeq" id="WP_245928420.1">
    <property type="nucleotide sequence ID" value="NZ_PQFZ01000021.1"/>
</dbReference>
<evidence type="ECO:0000256" key="4">
    <source>
        <dbReference type="ARBA" id="ARBA00023163"/>
    </source>
</evidence>
<evidence type="ECO:0000313" key="7">
    <source>
        <dbReference type="Proteomes" id="UP000236919"/>
    </source>
</evidence>
<accession>A0A2S4LWU6</accession>
<sequence>MRIFRVVAESGGLTAAETKLHMERSTISRHIKALEERLGGQLCMRGPAGFELTELGRTTLRASITACDTLDHVRDELNLARSVMTGDLMIGLADNCLSNPCARVVSAVAAFRLQAPGVRLHMSIRPPAQLFEDLATRHLHLCVTGMPGEHGKFTLQHIFDEEFRLYVGGGPDDPVPHIGELERLGYVLVTRDGDARPRALATRLKLTRQAVASGLEAVATFLAAGGFVGFLPAHYASELSQSYRLREVAGAGPVFYKTQFFLAYEKSRPLSSPGRLFANLLIAAHEGAFAGEAADMRSPALAPDRLNAPTAVA</sequence>
<dbReference type="SUPFAM" id="SSF53850">
    <property type="entry name" value="Periplasmic binding protein-like II"/>
    <property type="match status" value="1"/>
</dbReference>
<dbReference type="Gene3D" id="1.10.10.10">
    <property type="entry name" value="Winged helix-like DNA-binding domain superfamily/Winged helix DNA-binding domain"/>
    <property type="match status" value="1"/>
</dbReference>
<comment type="similarity">
    <text evidence="1">Belongs to the LysR transcriptional regulatory family.</text>
</comment>
<feature type="domain" description="HTH lysR-type" evidence="5">
    <location>
        <begin position="1"/>
        <end position="53"/>
    </location>
</feature>
<protein>
    <submittedName>
        <fullName evidence="6">LysR family transcriptional regulator</fullName>
    </submittedName>
</protein>